<reference evidence="7 8" key="1">
    <citation type="submission" date="2020-01" db="EMBL/GenBank/DDBJ databases">
        <authorList>
            <person name="Deng T."/>
        </authorList>
    </citation>
    <scope>NUCLEOTIDE SEQUENCE [LARGE SCALE GENOMIC DNA]</scope>
    <source>
        <strain evidence="7 8">5221</strain>
    </source>
</reference>
<comment type="caution">
    <text evidence="7">The sequence shown here is derived from an EMBL/GenBank/DDBJ whole genome shotgun (WGS) entry which is preliminary data.</text>
</comment>
<proteinExistence type="inferred from homology"/>
<gene>
    <name evidence="7" type="ORF">GSY69_06790</name>
</gene>
<dbReference type="SMART" id="SM00062">
    <property type="entry name" value="PBPb"/>
    <property type="match status" value="1"/>
</dbReference>
<dbReference type="CDD" id="cd13530">
    <property type="entry name" value="PBP2_peptides_like"/>
    <property type="match status" value="1"/>
</dbReference>
<dbReference type="GO" id="GO:0030313">
    <property type="term" value="C:cell envelope"/>
    <property type="evidence" value="ECO:0007669"/>
    <property type="project" value="UniProtKB-SubCell"/>
</dbReference>
<dbReference type="AlphaFoldDB" id="A0A6N9H7Y8"/>
<evidence type="ECO:0000259" key="6">
    <source>
        <dbReference type="SMART" id="SM00062"/>
    </source>
</evidence>
<dbReference type="PANTHER" id="PTHR35936:SF38">
    <property type="entry name" value="GLUTAMINE-BINDING PERIPLASMIC PROTEIN"/>
    <property type="match status" value="1"/>
</dbReference>
<keyword evidence="8" id="KW-1185">Reference proteome</keyword>
<organism evidence="7 8">
    <name type="scientific">Brevibacterium rongguiense</name>
    <dbReference type="NCBI Taxonomy" id="2695267"/>
    <lineage>
        <taxon>Bacteria</taxon>
        <taxon>Bacillati</taxon>
        <taxon>Actinomycetota</taxon>
        <taxon>Actinomycetes</taxon>
        <taxon>Micrococcales</taxon>
        <taxon>Brevibacteriaceae</taxon>
        <taxon>Brevibacterium</taxon>
    </lineage>
</organism>
<evidence type="ECO:0000256" key="2">
    <source>
        <dbReference type="ARBA" id="ARBA00010333"/>
    </source>
</evidence>
<dbReference type="EMBL" id="WWEQ01000022">
    <property type="protein sequence ID" value="MYM19684.1"/>
    <property type="molecule type" value="Genomic_DNA"/>
</dbReference>
<evidence type="ECO:0000313" key="8">
    <source>
        <dbReference type="Proteomes" id="UP000469215"/>
    </source>
</evidence>
<dbReference type="Gene3D" id="3.40.190.10">
    <property type="entry name" value="Periplasmic binding protein-like II"/>
    <property type="match status" value="2"/>
</dbReference>
<dbReference type="SUPFAM" id="SSF53850">
    <property type="entry name" value="Periplasmic binding protein-like II"/>
    <property type="match status" value="1"/>
</dbReference>
<feature type="signal peptide" evidence="5">
    <location>
        <begin position="1"/>
        <end position="20"/>
    </location>
</feature>
<evidence type="ECO:0000256" key="3">
    <source>
        <dbReference type="ARBA" id="ARBA00022729"/>
    </source>
</evidence>
<evidence type="ECO:0000256" key="1">
    <source>
        <dbReference type="ARBA" id="ARBA00004196"/>
    </source>
</evidence>
<dbReference type="RefSeq" id="WP_160953115.1">
    <property type="nucleotide sequence ID" value="NZ_WWEQ01000022.1"/>
</dbReference>
<evidence type="ECO:0000313" key="7">
    <source>
        <dbReference type="EMBL" id="MYM19684.1"/>
    </source>
</evidence>
<dbReference type="Pfam" id="PF00497">
    <property type="entry name" value="SBP_bac_3"/>
    <property type="match status" value="1"/>
</dbReference>
<feature type="domain" description="Solute-binding protein family 3/N-terminal" evidence="6">
    <location>
        <begin position="44"/>
        <end position="261"/>
    </location>
</feature>
<evidence type="ECO:0000256" key="5">
    <source>
        <dbReference type="SAM" id="SignalP"/>
    </source>
</evidence>
<dbReference type="Proteomes" id="UP000469215">
    <property type="component" value="Unassembled WGS sequence"/>
</dbReference>
<dbReference type="PROSITE" id="PS51257">
    <property type="entry name" value="PROKAR_LIPOPROTEIN"/>
    <property type="match status" value="1"/>
</dbReference>
<name>A0A6N9H7Y8_9MICO</name>
<sequence>MKRSVSILALAAAATLALSACGGSDSGDSKGGDSDGPDLVNEGKLTLCSDIPYEPFEFTKDNENVGFDIDMADALAKKLGVELDTITTPFESIESGVALNTGKCDIALSGMGATDERKTKMDFTDIYLKDNLAMMTKKGSGIKTLDDAKSKSVGVQKATTGEAYAKDHGVDPVQFKDTGLLNNAMASGKVDAAVANISTIYAATQAHDNLEMVQDFGTGELIGAAVKKGNTKLADSFNEMLKSKLDDGSYSKLVDQWFGEVGKAAKVTEAKEG</sequence>
<dbReference type="InterPro" id="IPR018313">
    <property type="entry name" value="SBP_3_CS"/>
</dbReference>
<evidence type="ECO:0000256" key="4">
    <source>
        <dbReference type="RuleBase" id="RU003744"/>
    </source>
</evidence>
<comment type="subcellular location">
    <subcellularLocation>
        <location evidence="1">Cell envelope</location>
    </subcellularLocation>
</comment>
<feature type="chain" id="PRO_5038853684" evidence="5">
    <location>
        <begin position="21"/>
        <end position="273"/>
    </location>
</feature>
<keyword evidence="3 5" id="KW-0732">Signal</keyword>
<dbReference type="PROSITE" id="PS01039">
    <property type="entry name" value="SBP_BACTERIAL_3"/>
    <property type="match status" value="1"/>
</dbReference>
<protein>
    <submittedName>
        <fullName evidence="7">Transporter substrate-binding domain-containing protein</fullName>
    </submittedName>
</protein>
<comment type="similarity">
    <text evidence="2 4">Belongs to the bacterial solute-binding protein 3 family.</text>
</comment>
<accession>A0A6N9H7Y8</accession>
<dbReference type="InterPro" id="IPR001638">
    <property type="entry name" value="Solute-binding_3/MltF_N"/>
</dbReference>
<dbReference type="PANTHER" id="PTHR35936">
    <property type="entry name" value="MEMBRANE-BOUND LYTIC MUREIN TRANSGLYCOSYLASE F"/>
    <property type="match status" value="1"/>
</dbReference>